<dbReference type="GO" id="GO:0051537">
    <property type="term" value="F:2 iron, 2 sulfur cluster binding"/>
    <property type="evidence" value="ECO:0007669"/>
    <property type="project" value="UniProtKB-KW"/>
</dbReference>
<dbReference type="SUPFAM" id="SSF50022">
    <property type="entry name" value="ISP domain"/>
    <property type="match status" value="1"/>
</dbReference>
<feature type="domain" description="Rieske" evidence="7">
    <location>
        <begin position="42"/>
        <end position="150"/>
    </location>
</feature>
<comment type="caution">
    <text evidence="8">The sequence shown here is derived from an EMBL/GenBank/DDBJ whole genome shotgun (WGS) entry which is preliminary data.</text>
</comment>
<evidence type="ECO:0000256" key="2">
    <source>
        <dbReference type="ARBA" id="ARBA00022714"/>
    </source>
</evidence>
<proteinExistence type="predicted"/>
<dbReference type="InterPro" id="IPR015879">
    <property type="entry name" value="Ring_hydroxy_dOase_asu_C_dom"/>
</dbReference>
<dbReference type="EMBL" id="JACYTR010000001">
    <property type="protein sequence ID" value="MBD8524252.1"/>
    <property type="molecule type" value="Genomic_DNA"/>
</dbReference>
<evidence type="ECO:0000256" key="5">
    <source>
        <dbReference type="ARBA" id="ARBA00023004"/>
    </source>
</evidence>
<dbReference type="PRINTS" id="PR00090">
    <property type="entry name" value="RNGDIOXGNASE"/>
</dbReference>
<dbReference type="AlphaFoldDB" id="A0AAW3ZGX1"/>
<dbReference type="InterPro" id="IPR001663">
    <property type="entry name" value="Rng_hydr_dOase-A"/>
</dbReference>
<keyword evidence="4" id="KW-0560">Oxidoreductase</keyword>
<keyword evidence="6" id="KW-0411">Iron-sulfur</keyword>
<dbReference type="PANTHER" id="PTHR43756">
    <property type="entry name" value="CHOLINE MONOOXYGENASE, CHLOROPLASTIC"/>
    <property type="match status" value="1"/>
</dbReference>
<protein>
    <submittedName>
        <fullName evidence="8">Rieske 2Fe-2S domain-containing protein</fullName>
    </submittedName>
</protein>
<dbReference type="RefSeq" id="WP_192027594.1">
    <property type="nucleotide sequence ID" value="NZ_JACYTR010000001.1"/>
</dbReference>
<evidence type="ECO:0000313" key="9">
    <source>
        <dbReference type="Proteomes" id="UP000613768"/>
    </source>
</evidence>
<keyword evidence="3" id="KW-0479">Metal-binding</keyword>
<evidence type="ECO:0000256" key="1">
    <source>
        <dbReference type="ARBA" id="ARBA00001962"/>
    </source>
</evidence>
<dbReference type="CDD" id="cd08883">
    <property type="entry name" value="RHO_alpha_C_CMO-like"/>
    <property type="match status" value="1"/>
</dbReference>
<name>A0AAW3ZGX1_9GAMM</name>
<evidence type="ECO:0000259" key="7">
    <source>
        <dbReference type="PROSITE" id="PS51296"/>
    </source>
</evidence>
<sequence length="361" mass="40921">MAAQPGFSAQPGLSRASALDVQYYQGRDIRRLDAERVFARSWQLVGHVSQLQQAGDHLVDDVAGRPILVLRHPDGGLRAFYNVCKHRAGPLAWCHGKGAKALHCKYHGWTYTLDGDLRSAPEMEGAEDFERSGIRLDSIRVDVWQGLVLVALDAEVPPLGEVYGGIIERIAPLDLSNYVFQRRVSYDIDCHWKVYVDNFLEGYHLPHVHPGLSKVLDYRAYDTELFPWYSLQHSPLRNNDGIYGDGDAWYYFVYPNVMLNIMPGRLQTNRVLPLGNERCRVEFDFFYADDPAALARADKDLEFSDLIQQEDIRICEAVQKGLSSGVYQAGRLCPRREGGVWHFHQLLRQAFDGATDKALAQ</sequence>
<dbReference type="Gene3D" id="3.90.380.10">
    <property type="entry name" value="Naphthalene 1,2-dioxygenase Alpha Subunit, Chain A, domain 1"/>
    <property type="match status" value="2"/>
</dbReference>
<accession>A0AAW3ZGX1</accession>
<evidence type="ECO:0000256" key="3">
    <source>
        <dbReference type="ARBA" id="ARBA00022723"/>
    </source>
</evidence>
<dbReference type="PANTHER" id="PTHR43756:SF5">
    <property type="entry name" value="CHOLINE MONOOXYGENASE, CHLOROPLASTIC"/>
    <property type="match status" value="1"/>
</dbReference>
<keyword evidence="9" id="KW-1185">Reference proteome</keyword>
<gene>
    <name evidence="8" type="ORF">IFO71_00710</name>
</gene>
<dbReference type="InterPro" id="IPR036922">
    <property type="entry name" value="Rieske_2Fe-2S_sf"/>
</dbReference>
<dbReference type="Pfam" id="PF00848">
    <property type="entry name" value="Ring_hydroxyl_A"/>
    <property type="match status" value="1"/>
</dbReference>
<dbReference type="PROSITE" id="PS51296">
    <property type="entry name" value="RIESKE"/>
    <property type="match status" value="1"/>
</dbReference>
<dbReference type="SUPFAM" id="SSF55961">
    <property type="entry name" value="Bet v1-like"/>
    <property type="match status" value="1"/>
</dbReference>
<dbReference type="CDD" id="cd03469">
    <property type="entry name" value="Rieske_RO_Alpha_N"/>
    <property type="match status" value="1"/>
</dbReference>
<dbReference type="GO" id="GO:0005506">
    <property type="term" value="F:iron ion binding"/>
    <property type="evidence" value="ECO:0007669"/>
    <property type="project" value="InterPro"/>
</dbReference>
<keyword evidence="5" id="KW-0408">Iron</keyword>
<dbReference type="GO" id="GO:0016491">
    <property type="term" value="F:oxidoreductase activity"/>
    <property type="evidence" value="ECO:0007669"/>
    <property type="project" value="UniProtKB-KW"/>
</dbReference>
<organism evidence="8 9">
    <name type="scientific">Pseudomarimonas arenosa</name>
    <dbReference type="NCBI Taxonomy" id="2774145"/>
    <lineage>
        <taxon>Bacteria</taxon>
        <taxon>Pseudomonadati</taxon>
        <taxon>Pseudomonadota</taxon>
        <taxon>Gammaproteobacteria</taxon>
        <taxon>Lysobacterales</taxon>
        <taxon>Lysobacteraceae</taxon>
        <taxon>Pseudomarimonas</taxon>
    </lineage>
</organism>
<dbReference type="Pfam" id="PF00355">
    <property type="entry name" value="Rieske"/>
    <property type="match status" value="1"/>
</dbReference>
<comment type="cofactor">
    <cofactor evidence="1">
        <name>Fe cation</name>
        <dbReference type="ChEBI" id="CHEBI:24875"/>
    </cofactor>
</comment>
<keyword evidence="2" id="KW-0001">2Fe-2S</keyword>
<evidence type="ECO:0000313" key="8">
    <source>
        <dbReference type="EMBL" id="MBD8524252.1"/>
    </source>
</evidence>
<dbReference type="Gene3D" id="2.102.10.10">
    <property type="entry name" value="Rieske [2Fe-2S] iron-sulphur domain"/>
    <property type="match status" value="1"/>
</dbReference>
<dbReference type="InterPro" id="IPR017941">
    <property type="entry name" value="Rieske_2Fe-2S"/>
</dbReference>
<evidence type="ECO:0000256" key="6">
    <source>
        <dbReference type="ARBA" id="ARBA00023014"/>
    </source>
</evidence>
<evidence type="ECO:0000256" key="4">
    <source>
        <dbReference type="ARBA" id="ARBA00023002"/>
    </source>
</evidence>
<dbReference type="Proteomes" id="UP000613768">
    <property type="component" value="Unassembled WGS sequence"/>
</dbReference>
<reference evidence="8 9" key="1">
    <citation type="submission" date="2020-09" db="EMBL/GenBank/DDBJ databases">
        <title>Pseudoxanthomonas sp. CAU 1598 isolated from sand of Yaerae Beach.</title>
        <authorList>
            <person name="Kim W."/>
        </authorList>
    </citation>
    <scope>NUCLEOTIDE SEQUENCE [LARGE SCALE GENOMIC DNA]</scope>
    <source>
        <strain evidence="8 9">CAU 1598</strain>
    </source>
</reference>